<dbReference type="OrthoDB" id="5382058at2759"/>
<dbReference type="SUPFAM" id="SSF53474">
    <property type="entry name" value="alpha/beta-Hydrolases"/>
    <property type="match status" value="1"/>
</dbReference>
<evidence type="ECO:0000313" key="3">
    <source>
        <dbReference type="EMBL" id="KAF1840758.1"/>
    </source>
</evidence>
<protein>
    <submittedName>
        <fullName evidence="3">Alpha/beta-hydrolase</fullName>
    </submittedName>
</protein>
<proteinExistence type="inferred from homology"/>
<name>A0A9P4L4C9_9PLEO</name>
<dbReference type="EMBL" id="ML976619">
    <property type="protein sequence ID" value="KAF1840758.1"/>
    <property type="molecule type" value="Genomic_DNA"/>
</dbReference>
<dbReference type="Pfam" id="PF12697">
    <property type="entry name" value="Abhydrolase_6"/>
    <property type="match status" value="1"/>
</dbReference>
<dbReference type="GO" id="GO:0004806">
    <property type="term" value="F:triacylglycerol lipase activity"/>
    <property type="evidence" value="ECO:0007669"/>
    <property type="project" value="UniProtKB-UniRule"/>
</dbReference>
<dbReference type="GeneID" id="63851468"/>
<dbReference type="PIRSF" id="PIRSF029171">
    <property type="entry name" value="Esterase_LipA"/>
    <property type="match status" value="1"/>
</dbReference>
<sequence length="425" mass="46543">MAESTNLTAQFAPALDFERAGYATGPVTSDAFSTVDAEWHDSEPGTVFRVEPMNTSEYTLPPGVAGVRILYQSENFNGSKTPTSGAILFPYTPLKSKDGANTVVVWAHGTSGLYANAAPSHLRNLWQHHIGPFPLALNGYIVVMPDYAGLGVSIDGQGKPIVHEYLANPAAAKDLEYGFKAARAAFPELGASFVVMGHSQGGGVVWSFAERMHTHPVAGYLGSIPISPVTNILSEPMPMRAILTAGALWGMQNIFPDFDMNTILTEVGKERMQADKAIGGNIGITKNLYFGADLFVPDWEDNEYVQRFNALVHGGGRPIAGPMLLIQGENDPLISFPVVRAAAEETVKVAPHASIEYHQYPNISHVPANWVSQRLWLDWIRDRFEGKKTEHGLKVNVMKPLRPADTYPPEMNWYVGYATEYYHTP</sequence>
<dbReference type="GO" id="GO:0016042">
    <property type="term" value="P:lipid catabolic process"/>
    <property type="evidence" value="ECO:0007669"/>
    <property type="project" value="UniProtKB-UniRule"/>
</dbReference>
<dbReference type="PANTHER" id="PTHR34853:SF1">
    <property type="entry name" value="LIPASE 5"/>
    <property type="match status" value="1"/>
</dbReference>
<dbReference type="Proteomes" id="UP000800039">
    <property type="component" value="Unassembled WGS sequence"/>
</dbReference>
<comment type="similarity">
    <text evidence="1">Belongs to the AB hydrolase superfamily. Lipase family.</text>
</comment>
<evidence type="ECO:0000313" key="4">
    <source>
        <dbReference type="Proteomes" id="UP000800039"/>
    </source>
</evidence>
<dbReference type="InterPro" id="IPR029058">
    <property type="entry name" value="AB_hydrolase_fold"/>
</dbReference>
<comment type="caution">
    <text evidence="3">The sequence shown here is derived from an EMBL/GenBank/DDBJ whole genome shotgun (WGS) entry which is preliminary data.</text>
</comment>
<dbReference type="Gene3D" id="3.40.50.1820">
    <property type="entry name" value="alpha/beta hydrolase"/>
    <property type="match status" value="2"/>
</dbReference>
<keyword evidence="4" id="KW-1185">Reference proteome</keyword>
<gene>
    <name evidence="3" type="ORF">K460DRAFT_370721</name>
</gene>
<reference evidence="3" key="1">
    <citation type="submission" date="2020-01" db="EMBL/GenBank/DDBJ databases">
        <authorList>
            <consortium name="DOE Joint Genome Institute"/>
            <person name="Haridas S."/>
            <person name="Albert R."/>
            <person name="Binder M."/>
            <person name="Bloem J."/>
            <person name="Labutti K."/>
            <person name="Salamov A."/>
            <person name="Andreopoulos B."/>
            <person name="Baker S.E."/>
            <person name="Barry K."/>
            <person name="Bills G."/>
            <person name="Bluhm B.H."/>
            <person name="Cannon C."/>
            <person name="Castanera R."/>
            <person name="Culley D.E."/>
            <person name="Daum C."/>
            <person name="Ezra D."/>
            <person name="Gonzalez J.B."/>
            <person name="Henrissat B."/>
            <person name="Kuo A."/>
            <person name="Liang C."/>
            <person name="Lipzen A."/>
            <person name="Lutzoni F."/>
            <person name="Magnuson J."/>
            <person name="Mondo S."/>
            <person name="Nolan M."/>
            <person name="Ohm R."/>
            <person name="Pangilinan J."/>
            <person name="Park H.-J."/>
            <person name="Ramirez L."/>
            <person name="Alfaro M."/>
            <person name="Sun H."/>
            <person name="Tritt A."/>
            <person name="Yoshinaga Y."/>
            <person name="Zwiers L.-H."/>
            <person name="Turgeon B.G."/>
            <person name="Goodwin S.B."/>
            <person name="Spatafora J.W."/>
            <person name="Crous P.W."/>
            <person name="Grigoriev I.V."/>
        </authorList>
    </citation>
    <scope>NUCLEOTIDE SEQUENCE</scope>
    <source>
        <strain evidence="3">CBS 394.84</strain>
    </source>
</reference>
<dbReference type="InterPro" id="IPR005152">
    <property type="entry name" value="Lipase_secreted"/>
</dbReference>
<dbReference type="AlphaFoldDB" id="A0A9P4L4C9"/>
<evidence type="ECO:0000259" key="2">
    <source>
        <dbReference type="Pfam" id="PF12697"/>
    </source>
</evidence>
<dbReference type="InterPro" id="IPR000073">
    <property type="entry name" value="AB_hydrolase_1"/>
</dbReference>
<dbReference type="RefSeq" id="XP_040783321.1">
    <property type="nucleotide sequence ID" value="XM_040934217.1"/>
</dbReference>
<feature type="domain" description="AB hydrolase-1" evidence="2">
    <location>
        <begin position="104"/>
        <end position="365"/>
    </location>
</feature>
<accession>A0A9P4L4C9</accession>
<dbReference type="PANTHER" id="PTHR34853">
    <property type="match status" value="1"/>
</dbReference>
<organism evidence="3 4">
    <name type="scientific">Cucurbitaria berberidis CBS 394.84</name>
    <dbReference type="NCBI Taxonomy" id="1168544"/>
    <lineage>
        <taxon>Eukaryota</taxon>
        <taxon>Fungi</taxon>
        <taxon>Dikarya</taxon>
        <taxon>Ascomycota</taxon>
        <taxon>Pezizomycotina</taxon>
        <taxon>Dothideomycetes</taxon>
        <taxon>Pleosporomycetidae</taxon>
        <taxon>Pleosporales</taxon>
        <taxon>Pleosporineae</taxon>
        <taxon>Cucurbitariaceae</taxon>
        <taxon>Cucurbitaria</taxon>
    </lineage>
</organism>
<evidence type="ECO:0000256" key="1">
    <source>
        <dbReference type="PIRNR" id="PIRNR029171"/>
    </source>
</evidence>